<dbReference type="AlphaFoldDB" id="A0A3D9DR91"/>
<proteinExistence type="predicted"/>
<dbReference type="OrthoDB" id="673088at2"/>
<comment type="caution">
    <text evidence="1">The sequence shown here is derived from an EMBL/GenBank/DDBJ whole genome shotgun (WGS) entry which is preliminary data.</text>
</comment>
<evidence type="ECO:0000313" key="1">
    <source>
        <dbReference type="EMBL" id="REC80497.1"/>
    </source>
</evidence>
<evidence type="ECO:0000313" key="2">
    <source>
        <dbReference type="Proteomes" id="UP000257030"/>
    </source>
</evidence>
<dbReference type="RefSeq" id="WP_116010435.1">
    <property type="nucleotide sequence ID" value="NZ_QNUH01000001.1"/>
</dbReference>
<accession>A0A3D9DR91</accession>
<dbReference type="EMBL" id="QNUH01000001">
    <property type="protein sequence ID" value="REC80497.1"/>
    <property type="molecule type" value="Genomic_DNA"/>
</dbReference>
<gene>
    <name evidence="1" type="ORF">DRF60_01965</name>
</gene>
<dbReference type="Proteomes" id="UP000257030">
    <property type="component" value="Unassembled WGS sequence"/>
</dbReference>
<organism evidence="1 2">
    <name type="scientific">Chryseobacterium elymi</name>
    <dbReference type="NCBI Taxonomy" id="395936"/>
    <lineage>
        <taxon>Bacteria</taxon>
        <taxon>Pseudomonadati</taxon>
        <taxon>Bacteroidota</taxon>
        <taxon>Flavobacteriia</taxon>
        <taxon>Flavobacteriales</taxon>
        <taxon>Weeksellaceae</taxon>
        <taxon>Chryseobacterium group</taxon>
        <taxon>Chryseobacterium</taxon>
    </lineage>
</organism>
<name>A0A3D9DR91_9FLAO</name>
<reference evidence="1 2" key="1">
    <citation type="journal article" date="2010" name="Syst. Appl. Microbiol.">
        <title>Four new species of Chryseobacterium from the rhizosphere of coastal sand dune plants, Chryseobacterium elymi sp. nov., Chryseobacterium hagamense sp. nov., Chryseobacterium lathyri sp. nov. and Chryseobacterium rhizosphaerae sp. nov.</title>
        <authorList>
            <person name="Cho S.H."/>
            <person name="Lee K.S."/>
            <person name="Shin D.S."/>
            <person name="Han J.H."/>
            <person name="Park K.S."/>
            <person name="Lee C.H."/>
            <person name="Park K.H."/>
            <person name="Kim S.B."/>
        </authorList>
    </citation>
    <scope>NUCLEOTIDE SEQUENCE [LARGE SCALE GENOMIC DNA]</scope>
    <source>
        <strain evidence="1 2">KCTC 22547</strain>
    </source>
</reference>
<protein>
    <submittedName>
        <fullName evidence="1">Uncharacterized protein</fullName>
    </submittedName>
</protein>
<sequence length="200" mass="23124">MKKTFFFTSSSNESANDIESFITNGFEVKTILQNQANKLANCIQDTVKNNRNEDYIIICTSHHQFTPHFSMAYLDNCIEKVQKLGGNLLLGGLLGFEKAMEVTDHIFWVDGFKGAQFIVIFKKVFEYLLQRDVMDKIPAEMFLSQHLDDIFVMHPFISSYKNGALNSFENTIDFQDLNEDPEEILAELSQIKKYYSYEPK</sequence>
<keyword evidence="2" id="KW-1185">Reference proteome</keyword>